<evidence type="ECO:0000313" key="1">
    <source>
        <dbReference type="EMBL" id="KAF1968269.1"/>
    </source>
</evidence>
<dbReference type="AlphaFoldDB" id="A0A6A5UWB0"/>
<organism evidence="1 2">
    <name type="scientific">Bimuria novae-zelandiae CBS 107.79</name>
    <dbReference type="NCBI Taxonomy" id="1447943"/>
    <lineage>
        <taxon>Eukaryota</taxon>
        <taxon>Fungi</taxon>
        <taxon>Dikarya</taxon>
        <taxon>Ascomycota</taxon>
        <taxon>Pezizomycotina</taxon>
        <taxon>Dothideomycetes</taxon>
        <taxon>Pleosporomycetidae</taxon>
        <taxon>Pleosporales</taxon>
        <taxon>Massarineae</taxon>
        <taxon>Didymosphaeriaceae</taxon>
        <taxon>Bimuria</taxon>
    </lineage>
</organism>
<evidence type="ECO:0000313" key="2">
    <source>
        <dbReference type="Proteomes" id="UP000800036"/>
    </source>
</evidence>
<reference evidence="1" key="1">
    <citation type="journal article" date="2020" name="Stud. Mycol.">
        <title>101 Dothideomycetes genomes: a test case for predicting lifestyles and emergence of pathogens.</title>
        <authorList>
            <person name="Haridas S."/>
            <person name="Albert R."/>
            <person name="Binder M."/>
            <person name="Bloem J."/>
            <person name="Labutti K."/>
            <person name="Salamov A."/>
            <person name="Andreopoulos B."/>
            <person name="Baker S."/>
            <person name="Barry K."/>
            <person name="Bills G."/>
            <person name="Bluhm B."/>
            <person name="Cannon C."/>
            <person name="Castanera R."/>
            <person name="Culley D."/>
            <person name="Daum C."/>
            <person name="Ezra D."/>
            <person name="Gonzalez J."/>
            <person name="Henrissat B."/>
            <person name="Kuo A."/>
            <person name="Liang C."/>
            <person name="Lipzen A."/>
            <person name="Lutzoni F."/>
            <person name="Magnuson J."/>
            <person name="Mondo S."/>
            <person name="Nolan M."/>
            <person name="Ohm R."/>
            <person name="Pangilinan J."/>
            <person name="Park H.-J."/>
            <person name="Ramirez L."/>
            <person name="Alfaro M."/>
            <person name="Sun H."/>
            <person name="Tritt A."/>
            <person name="Yoshinaga Y."/>
            <person name="Zwiers L.-H."/>
            <person name="Turgeon B."/>
            <person name="Goodwin S."/>
            <person name="Spatafora J."/>
            <person name="Crous P."/>
            <person name="Grigoriev I."/>
        </authorList>
    </citation>
    <scope>NUCLEOTIDE SEQUENCE</scope>
    <source>
        <strain evidence="1">CBS 107.79</strain>
    </source>
</reference>
<gene>
    <name evidence="1" type="ORF">BU23DRAFT_558681</name>
</gene>
<name>A0A6A5UWB0_9PLEO</name>
<dbReference type="Proteomes" id="UP000800036">
    <property type="component" value="Unassembled WGS sequence"/>
</dbReference>
<proteinExistence type="predicted"/>
<dbReference type="EMBL" id="ML976722">
    <property type="protein sequence ID" value="KAF1968269.1"/>
    <property type="molecule type" value="Genomic_DNA"/>
</dbReference>
<keyword evidence="2" id="KW-1185">Reference proteome</keyword>
<sequence>MPPQHTLKSSIEESQQIAPLLEQIIRLAEERSKVCNEAMKVLEKKHEESILEHPANICPDAQANAEKLDELDV</sequence>
<protein>
    <submittedName>
        <fullName evidence="1">Uncharacterized protein</fullName>
    </submittedName>
</protein>
<accession>A0A6A5UWB0</accession>